<organism evidence="12 13">
    <name type="scientific">Coccomyxa viridis</name>
    <dbReference type="NCBI Taxonomy" id="1274662"/>
    <lineage>
        <taxon>Eukaryota</taxon>
        <taxon>Viridiplantae</taxon>
        <taxon>Chlorophyta</taxon>
        <taxon>core chlorophytes</taxon>
        <taxon>Trebouxiophyceae</taxon>
        <taxon>Trebouxiophyceae incertae sedis</taxon>
        <taxon>Coccomyxaceae</taxon>
        <taxon>Coccomyxa</taxon>
    </lineage>
</organism>
<evidence type="ECO:0000256" key="1">
    <source>
        <dbReference type="ARBA" id="ARBA00004245"/>
    </source>
</evidence>
<evidence type="ECO:0000256" key="3">
    <source>
        <dbReference type="ARBA" id="ARBA00022490"/>
    </source>
</evidence>
<dbReference type="InterPro" id="IPR036322">
    <property type="entry name" value="WD40_repeat_dom_sf"/>
</dbReference>
<evidence type="ECO:0000256" key="5">
    <source>
        <dbReference type="ARBA" id="ARBA00022737"/>
    </source>
</evidence>
<comment type="caution">
    <text evidence="12">The sequence shown here is derived from an EMBL/GenBank/DDBJ whole genome shotgun (WGS) entry which is preliminary data.</text>
</comment>
<dbReference type="SUPFAM" id="SSF50978">
    <property type="entry name" value="WD40 repeat-like"/>
    <property type="match status" value="1"/>
</dbReference>
<sequence>MPVQIEGAFASCSHDSSAYVWTRYGDAWKPELVFTRLRLAALCLKWNPAGDTFAIGSSERLICICHRDKRNNCWAARLIRKCHSSSVTAVAWSPCGSFLASTSTDGRCMLFSMGSRGAVEGDKSTFGTMMMDIEAGSGWGLGLSWSPSGEQLAITSHGSTVHFVSGLHKALASSTASELQHGQHGQHGQLVRLEQPPLRCVEHLSETRLIGAGFDGEVYQFERIPGGDWAQSGILSPTAALSEASSQTGKLSAAFRDKLALFKGHTSHDSSARGVREATTEQREAHHSNVIVDMHAFRSPDGTPTGKFSTAGWDGRVLVWQIDLADTIKAVHRSTEAHACRLICKSVSQGPSSRTVCSLRSL</sequence>
<dbReference type="Proteomes" id="UP001497392">
    <property type="component" value="Unassembled WGS sequence"/>
</dbReference>
<dbReference type="Pfam" id="PF00400">
    <property type="entry name" value="WD40"/>
    <property type="match status" value="1"/>
</dbReference>
<dbReference type="InterPro" id="IPR001680">
    <property type="entry name" value="WD40_rpt"/>
</dbReference>
<keyword evidence="3" id="KW-0963">Cytoplasm</keyword>
<proteinExistence type="inferred from homology"/>
<name>A0ABP1FWY8_9CHLO</name>
<dbReference type="PANTHER" id="PTHR10709:SF2">
    <property type="entry name" value="ACTIN-RELATED PROTEIN 2_3 COMPLEX SUBUNIT"/>
    <property type="match status" value="1"/>
</dbReference>
<protein>
    <recommendedName>
        <fullName evidence="8">Arp2/3 complex 41 kDa subunit</fullName>
    </recommendedName>
    <alternativeName>
        <fullName evidence="9">p41-ARC</fullName>
    </alternativeName>
</protein>
<dbReference type="PANTHER" id="PTHR10709">
    <property type="entry name" value="ACTIN-RELATED PROTEIN 2/3 COMPLEX SUBUNIT 1"/>
    <property type="match status" value="1"/>
</dbReference>
<dbReference type="EMBL" id="CAXHTA020000010">
    <property type="protein sequence ID" value="CAL5224409.1"/>
    <property type="molecule type" value="Genomic_DNA"/>
</dbReference>
<feature type="region of interest" description="Disordered" evidence="11">
    <location>
        <begin position="266"/>
        <end position="285"/>
    </location>
</feature>
<comment type="subcellular location">
    <subcellularLocation>
        <location evidence="1">Cytoplasm</location>
        <location evidence="1">Cytoskeleton</location>
    </subcellularLocation>
</comment>
<keyword evidence="4 10" id="KW-0853">WD repeat</keyword>
<evidence type="ECO:0000256" key="6">
    <source>
        <dbReference type="ARBA" id="ARBA00023203"/>
    </source>
</evidence>
<dbReference type="PROSITE" id="PS50082">
    <property type="entry name" value="WD_REPEATS_2"/>
    <property type="match status" value="1"/>
</dbReference>
<dbReference type="InterPro" id="IPR015943">
    <property type="entry name" value="WD40/YVTN_repeat-like_dom_sf"/>
</dbReference>
<evidence type="ECO:0000256" key="7">
    <source>
        <dbReference type="ARBA" id="ARBA00023212"/>
    </source>
</evidence>
<evidence type="ECO:0000256" key="10">
    <source>
        <dbReference type="PROSITE-ProRule" id="PRU00221"/>
    </source>
</evidence>
<reference evidence="12 13" key="1">
    <citation type="submission" date="2024-06" db="EMBL/GenBank/DDBJ databases">
        <authorList>
            <person name="Kraege A."/>
            <person name="Thomma B."/>
        </authorList>
    </citation>
    <scope>NUCLEOTIDE SEQUENCE [LARGE SCALE GENOMIC DNA]</scope>
</reference>
<evidence type="ECO:0000256" key="2">
    <source>
        <dbReference type="ARBA" id="ARBA00006260"/>
    </source>
</evidence>
<accession>A0ABP1FWY8</accession>
<evidence type="ECO:0000313" key="13">
    <source>
        <dbReference type="Proteomes" id="UP001497392"/>
    </source>
</evidence>
<evidence type="ECO:0000256" key="4">
    <source>
        <dbReference type="ARBA" id="ARBA00022574"/>
    </source>
</evidence>
<keyword evidence="5" id="KW-0677">Repeat</keyword>
<evidence type="ECO:0000313" key="12">
    <source>
        <dbReference type="EMBL" id="CAL5224409.1"/>
    </source>
</evidence>
<keyword evidence="7" id="KW-0206">Cytoskeleton</keyword>
<feature type="repeat" description="WD" evidence="10">
    <location>
        <begin position="80"/>
        <end position="113"/>
    </location>
</feature>
<keyword evidence="6" id="KW-0009">Actin-binding</keyword>
<keyword evidence="13" id="KW-1185">Reference proteome</keyword>
<comment type="similarity">
    <text evidence="2">Belongs to the WD repeat ARPC1 family.</text>
</comment>
<dbReference type="InterPro" id="IPR017383">
    <property type="entry name" value="ARPC1"/>
</dbReference>
<evidence type="ECO:0000256" key="11">
    <source>
        <dbReference type="SAM" id="MobiDB-lite"/>
    </source>
</evidence>
<dbReference type="SMART" id="SM00320">
    <property type="entry name" value="WD40"/>
    <property type="match status" value="3"/>
</dbReference>
<evidence type="ECO:0000256" key="9">
    <source>
        <dbReference type="ARBA" id="ARBA00041789"/>
    </source>
</evidence>
<gene>
    <name evidence="12" type="primary">g7091</name>
    <name evidence="12" type="ORF">VP750_LOCUS6068</name>
</gene>
<evidence type="ECO:0000256" key="8">
    <source>
        <dbReference type="ARBA" id="ARBA00041244"/>
    </source>
</evidence>
<dbReference type="Gene3D" id="2.130.10.10">
    <property type="entry name" value="YVTN repeat-like/Quinoprotein amine dehydrogenase"/>
    <property type="match status" value="1"/>
</dbReference>